<evidence type="ECO:0000313" key="11">
    <source>
        <dbReference type="EMBL" id="QFX95046.1"/>
    </source>
</evidence>
<feature type="transmembrane region" description="Helical" evidence="8">
    <location>
        <begin position="43"/>
        <end position="65"/>
    </location>
</feature>
<dbReference type="AlphaFoldDB" id="A0A5P9XPI3"/>
<dbReference type="GO" id="GO:0016020">
    <property type="term" value="C:membrane"/>
    <property type="evidence" value="ECO:0007669"/>
    <property type="project" value="UniProtKB-SubCell"/>
</dbReference>
<accession>A0A5P9XPI3</accession>
<dbReference type="PRINTS" id="PR00344">
    <property type="entry name" value="BCTRLSENSOR"/>
</dbReference>
<dbReference type="Pfam" id="PF02518">
    <property type="entry name" value="HATPase_c"/>
    <property type="match status" value="1"/>
</dbReference>
<dbReference type="InterPro" id="IPR003660">
    <property type="entry name" value="HAMP_dom"/>
</dbReference>
<evidence type="ECO:0000256" key="4">
    <source>
        <dbReference type="ARBA" id="ARBA00022553"/>
    </source>
</evidence>
<dbReference type="CDD" id="cd00075">
    <property type="entry name" value="HATPase"/>
    <property type="match status" value="1"/>
</dbReference>
<evidence type="ECO:0000256" key="5">
    <source>
        <dbReference type="ARBA" id="ARBA00022679"/>
    </source>
</evidence>
<keyword evidence="8" id="KW-0812">Transmembrane</keyword>
<evidence type="ECO:0000256" key="8">
    <source>
        <dbReference type="SAM" id="Phobius"/>
    </source>
</evidence>
<evidence type="ECO:0000256" key="2">
    <source>
        <dbReference type="ARBA" id="ARBA00004370"/>
    </source>
</evidence>
<evidence type="ECO:0000259" key="9">
    <source>
        <dbReference type="PROSITE" id="PS50109"/>
    </source>
</evidence>
<feature type="domain" description="HAMP" evidence="10">
    <location>
        <begin position="230"/>
        <end position="281"/>
    </location>
</feature>
<keyword evidence="5" id="KW-0808">Transferase</keyword>
<dbReference type="SMART" id="SM00304">
    <property type="entry name" value="HAMP"/>
    <property type="match status" value="1"/>
</dbReference>
<dbReference type="Proteomes" id="UP000363590">
    <property type="component" value="Chromosome"/>
</dbReference>
<gene>
    <name evidence="11" type="primary">qseE</name>
    <name evidence="11" type="ORF">GCD22_00542</name>
</gene>
<name>A0A5P9XPI3_ACITH</name>
<dbReference type="CDD" id="cd00082">
    <property type="entry name" value="HisKA"/>
    <property type="match status" value="1"/>
</dbReference>
<keyword evidence="7" id="KW-0902">Two-component regulatory system</keyword>
<dbReference type="InterPro" id="IPR005467">
    <property type="entry name" value="His_kinase_dom"/>
</dbReference>
<keyword evidence="4" id="KW-0597">Phosphoprotein</keyword>
<dbReference type="Pfam" id="PF00672">
    <property type="entry name" value="HAMP"/>
    <property type="match status" value="1"/>
</dbReference>
<dbReference type="Gene3D" id="6.10.340.10">
    <property type="match status" value="1"/>
</dbReference>
<comment type="subcellular location">
    <subcellularLocation>
        <location evidence="2">Membrane</location>
    </subcellularLocation>
</comment>
<dbReference type="EMBL" id="CP045571">
    <property type="protein sequence ID" value="QFX95046.1"/>
    <property type="molecule type" value="Genomic_DNA"/>
</dbReference>
<evidence type="ECO:0000256" key="7">
    <source>
        <dbReference type="ARBA" id="ARBA00023012"/>
    </source>
</evidence>
<dbReference type="KEGG" id="atx:GCD22_00542"/>
<evidence type="ECO:0000259" key="10">
    <source>
        <dbReference type="PROSITE" id="PS50885"/>
    </source>
</evidence>
<dbReference type="InterPro" id="IPR003661">
    <property type="entry name" value="HisK_dim/P_dom"/>
</dbReference>
<reference evidence="11 12" key="1">
    <citation type="submission" date="2019-10" db="EMBL/GenBank/DDBJ databases">
        <authorList>
            <person name="Wang R."/>
        </authorList>
    </citation>
    <scope>NUCLEOTIDE SEQUENCE [LARGE SCALE GENOMIC DNA]</scope>
    <source>
        <strain evidence="11 12">ATCC 19377</strain>
    </source>
</reference>
<evidence type="ECO:0000313" key="12">
    <source>
        <dbReference type="Proteomes" id="UP000363590"/>
    </source>
</evidence>
<feature type="transmembrane region" description="Helical" evidence="8">
    <location>
        <begin position="209"/>
        <end position="229"/>
    </location>
</feature>
<dbReference type="PROSITE" id="PS50109">
    <property type="entry name" value="HIS_KIN"/>
    <property type="match status" value="1"/>
</dbReference>
<dbReference type="Gene3D" id="1.10.287.130">
    <property type="match status" value="1"/>
</dbReference>
<keyword evidence="8" id="KW-0472">Membrane</keyword>
<evidence type="ECO:0000256" key="3">
    <source>
        <dbReference type="ARBA" id="ARBA00012438"/>
    </source>
</evidence>
<dbReference type="SMART" id="SM00387">
    <property type="entry name" value="HATPase_c"/>
    <property type="match status" value="1"/>
</dbReference>
<evidence type="ECO:0000256" key="1">
    <source>
        <dbReference type="ARBA" id="ARBA00000085"/>
    </source>
</evidence>
<feature type="domain" description="Histidine kinase" evidence="9">
    <location>
        <begin position="289"/>
        <end position="506"/>
    </location>
</feature>
<dbReference type="PANTHER" id="PTHR43711">
    <property type="entry name" value="TWO-COMPONENT HISTIDINE KINASE"/>
    <property type="match status" value="1"/>
</dbReference>
<proteinExistence type="predicted"/>
<dbReference type="InterPro" id="IPR036890">
    <property type="entry name" value="HATPase_C_sf"/>
</dbReference>
<evidence type="ECO:0000256" key="6">
    <source>
        <dbReference type="ARBA" id="ARBA00022777"/>
    </source>
</evidence>
<dbReference type="InterPro" id="IPR004358">
    <property type="entry name" value="Sig_transdc_His_kin-like_C"/>
</dbReference>
<dbReference type="InterPro" id="IPR050736">
    <property type="entry name" value="Sensor_HK_Regulatory"/>
</dbReference>
<dbReference type="Pfam" id="PF00512">
    <property type="entry name" value="HisKA"/>
    <property type="match status" value="1"/>
</dbReference>
<dbReference type="PROSITE" id="PS50885">
    <property type="entry name" value="HAMP"/>
    <property type="match status" value="1"/>
</dbReference>
<protein>
    <recommendedName>
        <fullName evidence="3">histidine kinase</fullName>
        <ecNumber evidence="3">2.7.13.3</ecNumber>
    </recommendedName>
</protein>
<comment type="catalytic activity">
    <reaction evidence="1">
        <text>ATP + protein L-histidine = ADP + protein N-phospho-L-histidine.</text>
        <dbReference type="EC" id="2.7.13.3"/>
    </reaction>
</comment>
<organism evidence="11 12">
    <name type="scientific">Acidithiobacillus thiooxidans ATCC 19377</name>
    <dbReference type="NCBI Taxonomy" id="637390"/>
    <lineage>
        <taxon>Bacteria</taxon>
        <taxon>Pseudomonadati</taxon>
        <taxon>Pseudomonadota</taxon>
        <taxon>Acidithiobacillia</taxon>
        <taxon>Acidithiobacillales</taxon>
        <taxon>Acidithiobacillaceae</taxon>
        <taxon>Acidithiobacillus</taxon>
    </lineage>
</organism>
<dbReference type="PANTHER" id="PTHR43711:SF1">
    <property type="entry name" value="HISTIDINE KINASE 1"/>
    <property type="match status" value="1"/>
</dbReference>
<keyword evidence="6 11" id="KW-0418">Kinase</keyword>
<dbReference type="Gene3D" id="3.30.565.10">
    <property type="entry name" value="Histidine kinase-like ATPase, C-terminal domain"/>
    <property type="match status" value="1"/>
</dbReference>
<dbReference type="InterPro" id="IPR003594">
    <property type="entry name" value="HATPase_dom"/>
</dbReference>
<dbReference type="EC" id="2.7.13.3" evidence="3"/>
<dbReference type="SUPFAM" id="SSF47384">
    <property type="entry name" value="Homodimeric domain of signal transducing histidine kinase"/>
    <property type="match status" value="1"/>
</dbReference>
<dbReference type="GO" id="GO:0000155">
    <property type="term" value="F:phosphorelay sensor kinase activity"/>
    <property type="evidence" value="ECO:0007669"/>
    <property type="project" value="InterPro"/>
</dbReference>
<dbReference type="FunFam" id="3.30.565.10:FF:000006">
    <property type="entry name" value="Sensor histidine kinase WalK"/>
    <property type="match status" value="1"/>
</dbReference>
<sequence length="511" mass="56471">MFRATGMEEWMAADFMEEQNTGQKIMDSPAKDHHGAISIPRRVLFFAIIILFLVAGVVFAAIQAIHTLGDSSNTLIEIGLPLQKQLLEIHGQQRQAEFYQDLAQVLPHSGYEATFAHLIHHEQTSLQTLQTGATAYPQLASALQQLQVSLNNYLQSANTPGSGQAAVLDGKAGRTAVEARFHDVHQAMQSLLLSQGEAAAAARSQAVQLLYALVVITALLSLLIPWRVATALTRPLKDFRLALEDIGAGKVAHVASDGPQELRDLARSIDSMQARLREEERLRHQFLSQVSHELKTPLASARSGSELLLSERIGPLLPRQREVLEIVVRQVKELYAAIQEMLDMHALQAQSLDFSPQTVKVSEILEDLQKRMQPLTEKKQQTLICESHAPLEVYADPQRLRQILSNLVSNANKYSSAGGQIRVQAIAEQQGVLFRIEDEGPGIPEALLERVFERFYQVPVSNSLPRGTGLGLAITRELVAAQDGWIRIQNRPQGGLSAEIWLPSFPQKAAH</sequence>
<dbReference type="SUPFAM" id="SSF55874">
    <property type="entry name" value="ATPase domain of HSP90 chaperone/DNA topoisomerase II/histidine kinase"/>
    <property type="match status" value="1"/>
</dbReference>
<dbReference type="InterPro" id="IPR036097">
    <property type="entry name" value="HisK_dim/P_sf"/>
</dbReference>
<dbReference type="SMART" id="SM00388">
    <property type="entry name" value="HisKA"/>
    <property type="match status" value="1"/>
</dbReference>
<keyword evidence="8" id="KW-1133">Transmembrane helix</keyword>